<feature type="transmembrane region" description="Helical" evidence="1">
    <location>
        <begin position="64"/>
        <end position="86"/>
    </location>
</feature>
<feature type="transmembrane region" description="Helical" evidence="1">
    <location>
        <begin position="92"/>
        <end position="112"/>
    </location>
</feature>
<evidence type="ECO:0000313" key="3">
    <source>
        <dbReference type="Proteomes" id="UP000195652"/>
    </source>
</evidence>
<protein>
    <recommendedName>
        <fullName evidence="4">SdpI/YhfL protein family</fullName>
    </recommendedName>
</protein>
<dbReference type="EMBL" id="CP021417">
    <property type="protein sequence ID" value="ARU45219.1"/>
    <property type="molecule type" value="Genomic_DNA"/>
</dbReference>
<reference evidence="2 3" key="3">
    <citation type="journal article" date="2020" name="Int. J. Syst. Evol. Microbiol.">
        <title>Corynebacterium silvaticum sp. nov., a unique group of NTTB corynebacteria in wild boar and roe deer.</title>
        <authorList>
            <person name="Dangel A."/>
            <person name="Berger A."/>
            <person name="Rau J."/>
            <person name="Eisenberg T."/>
            <person name="Kampfer P."/>
            <person name="Margos G."/>
            <person name="Contzen M."/>
            <person name="Busse H.J."/>
            <person name="Konrad R."/>
            <person name="Peters M."/>
            <person name="Sting R."/>
            <person name="Sing A."/>
        </authorList>
    </citation>
    <scope>NUCLEOTIDE SEQUENCE [LARGE SCALE GENOMIC DNA]</scope>
    <source>
        <strain evidence="2 3">PO100/5</strain>
    </source>
</reference>
<feature type="transmembrane region" description="Helical" evidence="1">
    <location>
        <begin position="6"/>
        <end position="23"/>
    </location>
</feature>
<dbReference type="InterPro" id="IPR025962">
    <property type="entry name" value="SdpI/YhfL"/>
</dbReference>
<keyword evidence="1" id="KW-0812">Transmembrane</keyword>
<sequence>MITSALFTIFTFSLLSVFIFFIAKESPKGIYKRWEYTSLPGILTPNVLKSKETWIVAHEAMSPYFTLLAIYFSLAGVFNLILIFMGNEKVEAILTVSFLLGIVAFSIIVFAGDRIVSKREGSKEL</sequence>
<reference evidence="2 3" key="1">
    <citation type="journal article" date="2014" name="BMC Vet. Res.">
        <title>First report of Corynebacterium pseudotuberculosis from caseous lymphadenitis lesions in Black Alentejano pig (Sus scrofa domesticus).</title>
        <authorList>
            <person name="Oliveira M."/>
            <person name="Barroco C."/>
            <person name="Mottola C."/>
            <person name="Santos R."/>
            <person name="Lemsaddek A."/>
            <person name="Tavares L."/>
            <person name="Semedo-Lemsaddek T."/>
        </authorList>
    </citation>
    <scope>NUCLEOTIDE SEQUENCE [LARGE SCALE GENOMIC DNA]</scope>
    <source>
        <strain evidence="2 3">PO100/5</strain>
    </source>
</reference>
<dbReference type="OrthoDB" id="4424007at2"/>
<organism evidence="2 3">
    <name type="scientific">Corynebacterium silvaticum</name>
    <dbReference type="NCBI Taxonomy" id="2320431"/>
    <lineage>
        <taxon>Bacteria</taxon>
        <taxon>Bacillati</taxon>
        <taxon>Actinomycetota</taxon>
        <taxon>Actinomycetes</taxon>
        <taxon>Mycobacteriales</taxon>
        <taxon>Corynebacteriaceae</taxon>
        <taxon>Corynebacterium</taxon>
    </lineage>
</organism>
<evidence type="ECO:0000256" key="1">
    <source>
        <dbReference type="SAM" id="Phobius"/>
    </source>
</evidence>
<evidence type="ECO:0008006" key="4">
    <source>
        <dbReference type="Google" id="ProtNLM"/>
    </source>
</evidence>
<reference evidence="2 3" key="2">
    <citation type="journal article" date="2020" name="Antonie Van Leeuwenhoek">
        <title>Phylogenomic characterisation of a novel corynebacterial species pathogenic to animals.</title>
        <authorList>
            <person name="Moller J."/>
            <person name="Musella L."/>
            <person name="Melnikov V."/>
            <person name="Geissdorfer W."/>
            <person name="Burkovski A."/>
            <person name="Sangal V."/>
        </authorList>
    </citation>
    <scope>NUCLEOTIDE SEQUENCE [LARGE SCALE GENOMIC DNA]</scope>
    <source>
        <strain evidence="2 3">PO100/5</strain>
    </source>
</reference>
<keyword evidence="3" id="KW-1185">Reference proteome</keyword>
<dbReference type="Pfam" id="PF13630">
    <property type="entry name" value="SdpI"/>
    <property type="match status" value="1"/>
</dbReference>
<name>A0A7Y4LIV3_9CORY</name>
<proteinExistence type="predicted"/>
<reference evidence="2 3" key="4">
    <citation type="journal article" date="2020" name="PLoS ONE">
        <title>Taxonomic classification of strain PO100/5 shows a broader geographic distribution and genetic markers of the recently described Corynebacterium silvaticum.</title>
        <authorList>
            <person name="Viana M.V.C."/>
            <person name="Profeta R."/>
            <person name="da Silva A.L."/>
            <person name="Hurtado R."/>
            <person name="Cerqueira J.C."/>
            <person name="Ribeiro B.F.S."/>
            <person name="Almeida M.O."/>
            <person name="Morais-Rodrigues F."/>
            <person name="Soares S.C."/>
            <person name="Oliveira M."/>
            <person name="Tavares L."/>
            <person name="Figueiredo H."/>
            <person name="Wattam A.R."/>
            <person name="Barh D."/>
            <person name="Ghosh P."/>
            <person name="Silva A."/>
            <person name="Azevedo V."/>
        </authorList>
    </citation>
    <scope>NUCLEOTIDE SEQUENCE [LARGE SCALE GENOMIC DNA]</scope>
    <source>
        <strain evidence="2 3">PO100/5</strain>
    </source>
</reference>
<dbReference type="KEGG" id="csil:CBE74_00360"/>
<evidence type="ECO:0000313" key="2">
    <source>
        <dbReference type="EMBL" id="ARU45219.1"/>
    </source>
</evidence>
<keyword evidence="1" id="KW-1133">Transmembrane helix</keyword>
<gene>
    <name evidence="2" type="ORF">CBE74_00360</name>
</gene>
<dbReference type="RefSeq" id="WP_087453110.1">
    <property type="nucleotide sequence ID" value="NZ_CP021417.2"/>
</dbReference>
<dbReference type="GeneID" id="75006755"/>
<accession>A0A7Y4LIV3</accession>
<dbReference type="Proteomes" id="UP000195652">
    <property type="component" value="Chromosome"/>
</dbReference>
<keyword evidence="1" id="KW-0472">Membrane</keyword>
<dbReference type="AlphaFoldDB" id="A0A7Y4LIV3"/>